<accession>A0A976MFZ9</accession>
<protein>
    <submittedName>
        <fullName evidence="1">Sigma-70 RNA polymerase sigma factor</fullName>
    </submittedName>
</protein>
<evidence type="ECO:0000313" key="1">
    <source>
        <dbReference type="EMBL" id="UMO77812.1"/>
    </source>
</evidence>
<dbReference type="SUPFAM" id="SSF88659">
    <property type="entry name" value="Sigma3 and sigma4 domains of RNA polymerase sigma factors"/>
    <property type="match status" value="1"/>
</dbReference>
<evidence type="ECO:0000313" key="2">
    <source>
        <dbReference type="Proteomes" id="UP001061889"/>
    </source>
</evidence>
<dbReference type="EMBL" id="OL634959">
    <property type="protein sequence ID" value="UMO77812.1"/>
    <property type="molecule type" value="Genomic_DNA"/>
</dbReference>
<dbReference type="InterPro" id="IPR013324">
    <property type="entry name" value="RNA_pol_sigma_r3/r4-like"/>
</dbReference>
<keyword evidence="2" id="KW-1185">Reference proteome</keyword>
<dbReference type="Gene3D" id="1.20.140.160">
    <property type="match status" value="1"/>
</dbReference>
<organism evidence="1 2">
    <name type="scientific">Bacteriophage Phi NF-1</name>
    <dbReference type="NCBI Taxonomy" id="2900273"/>
    <lineage>
        <taxon>Viruses</taxon>
        <taxon>Duplodnaviria</taxon>
        <taxon>Heunggongvirae</taxon>
        <taxon>Uroviricota</taxon>
        <taxon>Caudoviricetes</taxon>
        <taxon>Autographivirales</taxon>
        <taxon>Autoscriptoviridae</taxon>
        <taxon>Catalonvirus</taxon>
        <taxon>Catalonvirus NF1</taxon>
    </lineage>
</organism>
<name>A0A976MFZ9_9CAUD</name>
<proteinExistence type="predicted"/>
<sequence>MDIESQWVVDNMYMVDRVIRRHFPSLYGDILDEARAVGTAAMWEHRSTYIEGKGCSEVTWLQDRIKWAINRWLPYDLYGFSQSVYYRLREEESIPDYIHYDQMEGPEGDDNWYLDTVVKEDRDPLKVLLDKERLELFNAGLSLLGHLERRALMGYAFDAKTYKELARELNNTEVNMQTSAQRGRNKLKKFIQEVYT</sequence>
<dbReference type="Proteomes" id="UP001061889">
    <property type="component" value="Segment"/>
</dbReference>
<reference evidence="1" key="1">
    <citation type="submission" date="2021-11" db="EMBL/GenBank/DDBJ databases">
        <title>Phage-based biocontrol of nitrification in agricultural soil.</title>
        <authorList>
            <person name="Muniesa M."/>
            <person name="Quiros P."/>
            <person name="Salaet I."/>
        </authorList>
    </citation>
    <scope>NUCLEOTIDE SEQUENCE</scope>
</reference>